<feature type="coiled-coil region" evidence="1">
    <location>
        <begin position="120"/>
        <end position="147"/>
    </location>
</feature>
<reference evidence="2" key="1">
    <citation type="submission" date="2006-10" db="EMBL/GenBank/DDBJ databases">
        <authorList>
            <person name="Amadeo P."/>
            <person name="Zhao Q."/>
            <person name="Wortman J."/>
            <person name="Fraser-Liggett C."/>
            <person name="Carlton J."/>
        </authorList>
    </citation>
    <scope>NUCLEOTIDE SEQUENCE</scope>
    <source>
        <strain evidence="2">G3</strain>
    </source>
</reference>
<proteinExistence type="predicted"/>
<evidence type="ECO:0000313" key="2">
    <source>
        <dbReference type="EMBL" id="EAY05565.1"/>
    </source>
</evidence>
<dbReference type="SMR" id="A2EP27"/>
<protein>
    <submittedName>
        <fullName evidence="2">Uncharacterized protein</fullName>
    </submittedName>
</protein>
<dbReference type="SMART" id="SM00667">
    <property type="entry name" value="LisH"/>
    <property type="match status" value="1"/>
</dbReference>
<dbReference type="VEuPathDB" id="TrichDB:TVAG_300460"/>
<feature type="coiled-coil region" evidence="1">
    <location>
        <begin position="196"/>
        <end position="315"/>
    </location>
</feature>
<dbReference type="OrthoDB" id="10506306at2759"/>
<dbReference type="InterPro" id="IPR006594">
    <property type="entry name" value="LisH"/>
</dbReference>
<name>A2EP27_TRIV3</name>
<dbReference type="Proteomes" id="UP000001542">
    <property type="component" value="Unassembled WGS sequence"/>
</dbReference>
<organism evidence="2 3">
    <name type="scientific">Trichomonas vaginalis (strain ATCC PRA-98 / G3)</name>
    <dbReference type="NCBI Taxonomy" id="412133"/>
    <lineage>
        <taxon>Eukaryota</taxon>
        <taxon>Metamonada</taxon>
        <taxon>Parabasalia</taxon>
        <taxon>Trichomonadida</taxon>
        <taxon>Trichomonadidae</taxon>
        <taxon>Trichomonas</taxon>
    </lineage>
</organism>
<reference evidence="2" key="2">
    <citation type="journal article" date="2007" name="Science">
        <title>Draft genome sequence of the sexually transmitted pathogen Trichomonas vaginalis.</title>
        <authorList>
            <person name="Carlton J.M."/>
            <person name="Hirt R.P."/>
            <person name="Silva J.C."/>
            <person name="Delcher A.L."/>
            <person name="Schatz M."/>
            <person name="Zhao Q."/>
            <person name="Wortman J.R."/>
            <person name="Bidwell S.L."/>
            <person name="Alsmark U.C.M."/>
            <person name="Besteiro S."/>
            <person name="Sicheritz-Ponten T."/>
            <person name="Noel C.J."/>
            <person name="Dacks J.B."/>
            <person name="Foster P.G."/>
            <person name="Simillion C."/>
            <person name="Van de Peer Y."/>
            <person name="Miranda-Saavedra D."/>
            <person name="Barton G.J."/>
            <person name="Westrop G.D."/>
            <person name="Mueller S."/>
            <person name="Dessi D."/>
            <person name="Fiori P.L."/>
            <person name="Ren Q."/>
            <person name="Paulsen I."/>
            <person name="Zhang H."/>
            <person name="Bastida-Corcuera F.D."/>
            <person name="Simoes-Barbosa A."/>
            <person name="Brown M.T."/>
            <person name="Hayes R.D."/>
            <person name="Mukherjee M."/>
            <person name="Okumura C.Y."/>
            <person name="Schneider R."/>
            <person name="Smith A.J."/>
            <person name="Vanacova S."/>
            <person name="Villalvazo M."/>
            <person name="Haas B.J."/>
            <person name="Pertea M."/>
            <person name="Feldblyum T.V."/>
            <person name="Utterback T.R."/>
            <person name="Shu C.L."/>
            <person name="Osoegawa K."/>
            <person name="de Jong P.J."/>
            <person name="Hrdy I."/>
            <person name="Horvathova L."/>
            <person name="Zubacova Z."/>
            <person name="Dolezal P."/>
            <person name="Malik S.B."/>
            <person name="Logsdon J.M. Jr."/>
            <person name="Henze K."/>
            <person name="Gupta A."/>
            <person name="Wang C.C."/>
            <person name="Dunne R.L."/>
            <person name="Upcroft J.A."/>
            <person name="Upcroft P."/>
            <person name="White O."/>
            <person name="Salzberg S.L."/>
            <person name="Tang P."/>
            <person name="Chiu C.-H."/>
            <person name="Lee Y.-S."/>
            <person name="Embley T.M."/>
            <person name="Coombs G.H."/>
            <person name="Mottram J.C."/>
            <person name="Tachezy J."/>
            <person name="Fraser-Liggett C.M."/>
            <person name="Johnson P.J."/>
        </authorList>
    </citation>
    <scope>NUCLEOTIDE SEQUENCE [LARGE SCALE GENOMIC DNA]</scope>
    <source>
        <strain evidence="2">G3</strain>
    </source>
</reference>
<dbReference type="AlphaFoldDB" id="A2EP27"/>
<keyword evidence="1" id="KW-0175">Coiled coil</keyword>
<sequence length="321" mass="37944">MNETDERIELLEEIRKTNIIPSLKTQLKMALCDKLRNHNKTEIIRSQSRQSEIIDNIVLEYLYKCGFHSTASIFFAESNMHQLPREQILSTMQVVDTQQTIMEMLVSDESHPSILTQTDYQDLDSKLNSVEEELRRKRKSERTLSSEDMLRRGIDAIDNEYELRFQKELANRMDMWRASELSKALSSDKIYQDSELERIQKELEVNLRQKTNEERNKFDKTSEALHAKQRELEAEIQKWAEQNIIRARENTMTTEARAILQDCEQKSDKIQAKIEVLQRKCEKDLRKLEDAQLEHRKSKREVEKLKLSIQLLDQNSSSIIQ</sequence>
<dbReference type="PROSITE" id="PS50896">
    <property type="entry name" value="LISH"/>
    <property type="match status" value="1"/>
</dbReference>
<keyword evidence="3" id="KW-1185">Reference proteome</keyword>
<dbReference type="VEuPathDB" id="TrichDB:TVAGG3_0155350"/>
<evidence type="ECO:0000256" key="1">
    <source>
        <dbReference type="SAM" id="Coils"/>
    </source>
</evidence>
<dbReference type="EMBL" id="DS113445">
    <property type="protein sequence ID" value="EAY05565.1"/>
    <property type="molecule type" value="Genomic_DNA"/>
</dbReference>
<gene>
    <name evidence="2" type="ORF">TVAG_300460</name>
</gene>
<dbReference type="InParanoid" id="A2EP27"/>
<evidence type="ECO:0000313" key="3">
    <source>
        <dbReference type="Proteomes" id="UP000001542"/>
    </source>
</evidence>
<dbReference type="KEGG" id="tva:4763430"/>
<dbReference type="RefSeq" id="XP_001317788.1">
    <property type="nucleotide sequence ID" value="XM_001317753.1"/>
</dbReference>
<accession>A2EP27</accession>